<protein>
    <recommendedName>
        <fullName evidence="12">Membrane insertase YidC/Oxa/ALB C-terminal domain-containing protein</fullName>
    </recommendedName>
</protein>
<keyword evidence="4" id="KW-0999">Mitochondrion inner membrane</keyword>
<dbReference type="GO" id="GO:0032977">
    <property type="term" value="F:membrane insertase activity"/>
    <property type="evidence" value="ECO:0007669"/>
    <property type="project" value="InterPro"/>
</dbReference>
<evidence type="ECO:0000256" key="8">
    <source>
        <dbReference type="ARBA" id="ARBA00023136"/>
    </source>
</evidence>
<evidence type="ECO:0000256" key="10">
    <source>
        <dbReference type="SAM" id="MobiDB-lite"/>
    </source>
</evidence>
<feature type="transmembrane region" description="Helical" evidence="11">
    <location>
        <begin position="371"/>
        <end position="389"/>
    </location>
</feature>
<keyword evidence="5" id="KW-0809">Transit peptide</keyword>
<evidence type="ECO:0000256" key="9">
    <source>
        <dbReference type="RuleBase" id="RU003945"/>
    </source>
</evidence>
<evidence type="ECO:0000313" key="14">
    <source>
        <dbReference type="Proteomes" id="UP000243723"/>
    </source>
</evidence>
<feature type="region of interest" description="Disordered" evidence="10">
    <location>
        <begin position="453"/>
        <end position="551"/>
    </location>
</feature>
<feature type="compositionally biased region" description="Low complexity" evidence="10">
    <location>
        <begin position="184"/>
        <end position="196"/>
    </location>
</feature>
<dbReference type="InterPro" id="IPR001708">
    <property type="entry name" value="YidC/ALB3/OXA1/COX18"/>
</dbReference>
<feature type="transmembrane region" description="Helical" evidence="11">
    <location>
        <begin position="247"/>
        <end position="268"/>
    </location>
</feature>
<evidence type="ECO:0000256" key="4">
    <source>
        <dbReference type="ARBA" id="ARBA00022792"/>
    </source>
</evidence>
<accession>A0A2P7YLB6</accession>
<evidence type="ECO:0000313" key="13">
    <source>
        <dbReference type="EMBL" id="PSK36750.1"/>
    </source>
</evidence>
<dbReference type="STRING" id="40998.A0A2P7YLB6"/>
<feature type="domain" description="Membrane insertase YidC/Oxa/ALB C-terminal" evidence="12">
    <location>
        <begin position="249"/>
        <end position="438"/>
    </location>
</feature>
<feature type="compositionally biased region" description="Polar residues" evidence="10">
    <location>
        <begin position="1"/>
        <end position="20"/>
    </location>
</feature>
<evidence type="ECO:0000256" key="2">
    <source>
        <dbReference type="ARBA" id="ARBA00009877"/>
    </source>
</evidence>
<keyword evidence="7" id="KW-0496">Mitochondrion</keyword>
<evidence type="ECO:0000256" key="5">
    <source>
        <dbReference type="ARBA" id="ARBA00022946"/>
    </source>
</evidence>
<dbReference type="GO" id="GO:0005743">
    <property type="term" value="C:mitochondrial inner membrane"/>
    <property type="evidence" value="ECO:0007669"/>
    <property type="project" value="UniProtKB-SubCell"/>
</dbReference>
<dbReference type="PANTHER" id="PTHR12428:SF66">
    <property type="entry name" value="MITOCHONDRIAL INNER MEMBRANE PROTEIN OXA1L"/>
    <property type="match status" value="1"/>
</dbReference>
<dbReference type="Proteomes" id="UP000243723">
    <property type="component" value="Unassembled WGS sequence"/>
</dbReference>
<comment type="subcellular location">
    <subcellularLocation>
        <location evidence="9">Membrane</location>
        <topology evidence="9">Multi-pass membrane protein</topology>
    </subcellularLocation>
    <subcellularLocation>
        <location evidence="1">Mitochondrion inner membrane</location>
        <topology evidence="1">Multi-pass membrane protein</topology>
    </subcellularLocation>
</comment>
<comment type="similarity">
    <text evidence="2 9">Belongs to the OXA1/ALB3/YidC family.</text>
</comment>
<gene>
    <name evidence="13" type="ORF">B9Z65_1933</name>
</gene>
<dbReference type="GO" id="GO:0032979">
    <property type="term" value="P:protein insertion into mitochondrial inner membrane from matrix"/>
    <property type="evidence" value="ECO:0007669"/>
    <property type="project" value="TreeGrafter"/>
</dbReference>
<sequence>MSGSPHNDLSESQMTIPSDSENYDANHDMSESDPPSSNSPMILYSPPTLWSLLRGAGINLLLPFVNGLMLGFGELFANEIAFGLGWSGTKFSSSTSRAFVRPSTRPTLVLRSIAEQKRSISWNPATWWPSNNESTSFTEAHKASNATTSTSTPVTTADTTVAASPAAQTPSPPVQPMTSPTNPATSSAVDTSSATSNLTEVNIPDPTPIPLPTEQIGYLKSLGLDYGWGPTSALEWTLEHIHVYSGLPWWGSIVLTSALIRLSFFPLLMRMSDVQARMAHIKPKLDEFNKAMMTAYRSQDQQGLAVAQQNMQNLRLRAGVSFGPMVANVGVNMIFAICALKLMRAMSSLPVPGFLNGGALWFTDLTVADPYYALPLIMAGAFHMTLRLGTEPGMEMYNSGGMRHFMLYGIPGLIFISMSWFSAGLNLWLASSGLVSISLGKLLQRPSFRERYGLMQTPKPGQGAPGQGMMSMFMGDQSEASTGNGKTIDVQPVKRANAGGVEYQAPRVRTSAYNASSAASSNRSASQNSNKRTSNDSRSTTPRVVEEEVRPVQPPKGMLERYVEWGSDKINDMGKMYQSAGTQGKNFFNKLRGMAPEEKVGSKRNKDYLRLAENYEKQVQRRKEQLKERKR</sequence>
<dbReference type="Pfam" id="PF02096">
    <property type="entry name" value="60KD_IMP"/>
    <property type="match status" value="1"/>
</dbReference>
<dbReference type="CDD" id="cd20069">
    <property type="entry name" value="5TM_Oxa1-like"/>
    <property type="match status" value="1"/>
</dbReference>
<evidence type="ECO:0000259" key="12">
    <source>
        <dbReference type="Pfam" id="PF02096"/>
    </source>
</evidence>
<comment type="caution">
    <text evidence="13">The sequence shown here is derived from an EMBL/GenBank/DDBJ whole genome shotgun (WGS) entry which is preliminary data.</text>
</comment>
<keyword evidence="3 9" id="KW-0812">Transmembrane</keyword>
<feature type="compositionally biased region" description="Low complexity" evidence="10">
    <location>
        <begin position="143"/>
        <end position="169"/>
    </location>
</feature>
<organism evidence="13 14">
    <name type="scientific">Elsinoe australis</name>
    <dbReference type="NCBI Taxonomy" id="40998"/>
    <lineage>
        <taxon>Eukaryota</taxon>
        <taxon>Fungi</taxon>
        <taxon>Dikarya</taxon>
        <taxon>Ascomycota</taxon>
        <taxon>Pezizomycotina</taxon>
        <taxon>Dothideomycetes</taxon>
        <taxon>Dothideomycetidae</taxon>
        <taxon>Myriangiales</taxon>
        <taxon>Elsinoaceae</taxon>
        <taxon>Elsinoe</taxon>
    </lineage>
</organism>
<evidence type="ECO:0000256" key="7">
    <source>
        <dbReference type="ARBA" id="ARBA00023128"/>
    </source>
</evidence>
<dbReference type="PANTHER" id="PTHR12428">
    <property type="entry name" value="OXA1"/>
    <property type="match status" value="1"/>
</dbReference>
<evidence type="ECO:0000256" key="1">
    <source>
        <dbReference type="ARBA" id="ARBA00004448"/>
    </source>
</evidence>
<reference evidence="13 14" key="1">
    <citation type="submission" date="2017-05" db="EMBL/GenBank/DDBJ databases">
        <title>Draft genome sequence of Elsinoe australis.</title>
        <authorList>
            <person name="Cheng Q."/>
        </authorList>
    </citation>
    <scope>NUCLEOTIDE SEQUENCE [LARGE SCALE GENOMIC DNA]</scope>
    <source>
        <strain evidence="13 14">NL1</strain>
    </source>
</reference>
<dbReference type="EMBL" id="NHZQ01000419">
    <property type="protein sequence ID" value="PSK36750.1"/>
    <property type="molecule type" value="Genomic_DNA"/>
</dbReference>
<dbReference type="AlphaFoldDB" id="A0A2P7YLB6"/>
<dbReference type="Pfam" id="PF08219">
    <property type="entry name" value="TOM13"/>
    <property type="match status" value="1"/>
</dbReference>
<feature type="compositionally biased region" description="Low complexity" evidence="10">
    <location>
        <begin position="511"/>
        <end position="530"/>
    </location>
</feature>
<keyword evidence="14" id="KW-1185">Reference proteome</keyword>
<dbReference type="InterPro" id="IPR028055">
    <property type="entry name" value="YidC/Oxa/ALB_C"/>
</dbReference>
<dbReference type="InterPro" id="IPR013262">
    <property type="entry name" value="OMP_MIM1/TOM13_mt"/>
</dbReference>
<feature type="region of interest" description="Disordered" evidence="10">
    <location>
        <begin position="133"/>
        <end position="210"/>
    </location>
</feature>
<name>A0A2P7YLB6_9PEZI</name>
<evidence type="ECO:0000256" key="6">
    <source>
        <dbReference type="ARBA" id="ARBA00022989"/>
    </source>
</evidence>
<feature type="region of interest" description="Disordered" evidence="10">
    <location>
        <begin position="1"/>
        <end position="38"/>
    </location>
</feature>
<dbReference type="GO" id="GO:0005741">
    <property type="term" value="C:mitochondrial outer membrane"/>
    <property type="evidence" value="ECO:0007669"/>
    <property type="project" value="InterPro"/>
</dbReference>
<keyword evidence="8 11" id="KW-0472">Membrane</keyword>
<evidence type="ECO:0000256" key="3">
    <source>
        <dbReference type="ARBA" id="ARBA00022692"/>
    </source>
</evidence>
<keyword evidence="6 11" id="KW-1133">Transmembrane helix</keyword>
<feature type="transmembrane region" description="Helical" evidence="11">
    <location>
        <begin position="401"/>
        <end position="421"/>
    </location>
</feature>
<dbReference type="OrthoDB" id="2148490at2759"/>
<proteinExistence type="inferred from homology"/>
<feature type="transmembrane region" description="Helical" evidence="11">
    <location>
        <begin position="320"/>
        <end position="343"/>
    </location>
</feature>
<evidence type="ECO:0000256" key="11">
    <source>
        <dbReference type="SAM" id="Phobius"/>
    </source>
</evidence>